<evidence type="ECO:0000256" key="3">
    <source>
        <dbReference type="ARBA" id="ARBA00022895"/>
    </source>
</evidence>
<evidence type="ECO:0000259" key="5">
    <source>
        <dbReference type="SMART" id="SM00976"/>
    </source>
</evidence>
<dbReference type="OrthoDB" id="2186770at2759"/>
<dbReference type="GO" id="GO:0000783">
    <property type="term" value="C:nuclear telomere cap complex"/>
    <property type="evidence" value="ECO:0007669"/>
    <property type="project" value="TreeGrafter"/>
</dbReference>
<dbReference type="Proteomes" id="UP000198341">
    <property type="component" value="Chromosome 3"/>
</dbReference>
<dbReference type="InterPro" id="IPR028389">
    <property type="entry name" value="POT1"/>
</dbReference>
<protein>
    <recommendedName>
        <fullName evidence="5">Telomeric single stranded DNA binding POT1/Cdc13 domain-containing protein</fullName>
    </recommendedName>
</protein>
<comment type="subcellular location">
    <subcellularLocation>
        <location evidence="1">Chromosome</location>
        <location evidence="1">Telomere</location>
    </subcellularLocation>
</comment>
<evidence type="ECO:0000313" key="6">
    <source>
        <dbReference type="EMBL" id="CCO15462.1"/>
    </source>
</evidence>
<evidence type="ECO:0000313" key="7">
    <source>
        <dbReference type="Proteomes" id="UP000198341"/>
    </source>
</evidence>
<dbReference type="GeneID" id="19016954"/>
<dbReference type="KEGG" id="bpg:Bathy03g04170"/>
<dbReference type="Gene3D" id="2.40.50.140">
    <property type="entry name" value="Nucleic acid-binding proteins"/>
    <property type="match status" value="1"/>
</dbReference>
<dbReference type="SUPFAM" id="SSF50249">
    <property type="entry name" value="Nucleic acid-binding proteins"/>
    <property type="match status" value="2"/>
</dbReference>
<reference evidence="6 7" key="1">
    <citation type="submission" date="2011-10" db="EMBL/GenBank/DDBJ databases">
        <authorList>
            <person name="Genoscope - CEA"/>
        </authorList>
    </citation>
    <scope>NUCLEOTIDE SEQUENCE [LARGE SCALE GENOMIC DNA]</scope>
    <source>
        <strain evidence="6 7">RCC 1105</strain>
    </source>
</reference>
<dbReference type="PANTHER" id="PTHR14513:SF0">
    <property type="entry name" value="PROTECTION OF TELOMERES PROTEIN 1"/>
    <property type="match status" value="1"/>
</dbReference>
<dbReference type="STRING" id="41875.K8EBY1"/>
<dbReference type="GO" id="GO:0098505">
    <property type="term" value="F:G-rich strand telomeric DNA binding"/>
    <property type="evidence" value="ECO:0007669"/>
    <property type="project" value="TreeGrafter"/>
</dbReference>
<organism evidence="6 7">
    <name type="scientific">Bathycoccus prasinos</name>
    <dbReference type="NCBI Taxonomy" id="41875"/>
    <lineage>
        <taxon>Eukaryota</taxon>
        <taxon>Viridiplantae</taxon>
        <taxon>Chlorophyta</taxon>
        <taxon>Mamiellophyceae</taxon>
        <taxon>Mamiellales</taxon>
        <taxon>Bathycoccaceae</taxon>
        <taxon>Bathycoccus</taxon>
    </lineage>
</organism>
<keyword evidence="4" id="KW-0238">DNA-binding</keyword>
<evidence type="ECO:0000256" key="2">
    <source>
        <dbReference type="ARBA" id="ARBA00022454"/>
    </source>
</evidence>
<dbReference type="InterPro" id="IPR011564">
    <property type="entry name" value="Telomer_end-bd_POT1/Cdc13"/>
</dbReference>
<dbReference type="GO" id="GO:0010521">
    <property type="term" value="F:telomerase inhibitor activity"/>
    <property type="evidence" value="ECO:0007669"/>
    <property type="project" value="TreeGrafter"/>
</dbReference>
<gene>
    <name evidence="6" type="ORF">Bathy03g04170</name>
</gene>
<evidence type="ECO:0000256" key="4">
    <source>
        <dbReference type="ARBA" id="ARBA00023125"/>
    </source>
</evidence>
<keyword evidence="2" id="KW-0158">Chromosome</keyword>
<dbReference type="EMBL" id="FO082276">
    <property type="protein sequence ID" value="CCO15462.1"/>
    <property type="molecule type" value="Genomic_DNA"/>
</dbReference>
<dbReference type="PANTHER" id="PTHR14513">
    <property type="entry name" value="PROTECTION OF TELOMERES 1"/>
    <property type="match status" value="1"/>
</dbReference>
<dbReference type="InterPro" id="IPR012340">
    <property type="entry name" value="NA-bd_OB-fold"/>
</dbReference>
<name>K8EBY1_9CHLO</name>
<keyword evidence="7" id="KW-1185">Reference proteome</keyword>
<dbReference type="GO" id="GO:0032210">
    <property type="term" value="P:regulation of telomere maintenance via telomerase"/>
    <property type="evidence" value="ECO:0007669"/>
    <property type="project" value="TreeGrafter"/>
</dbReference>
<accession>K8EBY1</accession>
<dbReference type="AlphaFoldDB" id="K8EBY1"/>
<dbReference type="GO" id="GO:0016233">
    <property type="term" value="P:telomere capping"/>
    <property type="evidence" value="ECO:0007669"/>
    <property type="project" value="TreeGrafter"/>
</dbReference>
<dbReference type="eggNOG" id="KOG4757">
    <property type="taxonomic scope" value="Eukaryota"/>
</dbReference>
<evidence type="ECO:0000256" key="1">
    <source>
        <dbReference type="ARBA" id="ARBA00004574"/>
    </source>
</evidence>
<dbReference type="SMART" id="SM00976">
    <property type="entry name" value="Telo_bind"/>
    <property type="match status" value="1"/>
</dbReference>
<dbReference type="RefSeq" id="XP_007514025.1">
    <property type="nucleotide sequence ID" value="XM_007513963.1"/>
</dbReference>
<dbReference type="Pfam" id="PF02765">
    <property type="entry name" value="POT1"/>
    <property type="match status" value="1"/>
</dbReference>
<proteinExistence type="predicted"/>
<keyword evidence="3" id="KW-0779">Telomere</keyword>
<feature type="domain" description="Telomeric single stranded DNA binding POT1/Cdc13" evidence="5">
    <location>
        <begin position="16"/>
        <end position="200"/>
    </location>
</feature>
<sequence>MASKRATGGKYEYLSLAELYQIEEKTNVKTQRAHVYGIVAEKYQPQITRSGDTYLKLKLFDESLNSDYNGDEMKPRKGMKRVNPPFIEIACFANKKEDLPILAQVGDVIRFHRLEVSFYRPNSRNNQHYGGGREEGTIQFVAKIGQFTNGNAYSKTHFVLFSGEPAQIVDADSAKQRSSNDITFTDEDQQRIENLIAWKNTPECLGMPKIAYLGKYDRRIQDIQRERNYDLHVKILDVGYRDGYPEVIFVWDGSDAVPMSLSTPDFPQLVDDTNQAEALGPMYWLPIDQDINPTQDVIERGQDFPPSTRRMLEEMGDAVSYGSAFPVYIRGFDFSDEMPKKGQWVKLRNLTAGVHGAQLNGAFFANSKWMVEAKGHPTWLDQVQFRQKANIVANWAPNVGVDAPNVTMIMHPQVKWDTIRSALLKEAPNRHRLYVRAQKFWPEDEKEWCVKNPVTNEWEYVFKILVEDATGVLRVTVSPEEGKYFLRGLPPCDLSANRATLHQLRTRKHTLLNGSNGTDNWIQICVRQYLPARKRTRGNEKRTWELFGTAMVREKL</sequence>